<evidence type="ECO:0000256" key="1">
    <source>
        <dbReference type="ARBA" id="ARBA00004141"/>
    </source>
</evidence>
<dbReference type="GO" id="GO:0008511">
    <property type="term" value="F:sodium:potassium:chloride symporter activity"/>
    <property type="evidence" value="ECO:0007669"/>
    <property type="project" value="TreeGrafter"/>
</dbReference>
<evidence type="ECO:0000256" key="3">
    <source>
        <dbReference type="ARBA" id="ARBA00022989"/>
    </source>
</evidence>
<accession>A0A4C1UVQ9</accession>
<dbReference type="STRING" id="151549.A0A4C1UVQ9"/>
<dbReference type="PANTHER" id="PTHR11827">
    <property type="entry name" value="SOLUTE CARRIER FAMILY 12, CATION COTRANSPORTERS"/>
    <property type="match status" value="1"/>
</dbReference>
<dbReference type="EMBL" id="BGZK01000231">
    <property type="protein sequence ID" value="GBP30320.1"/>
    <property type="molecule type" value="Genomic_DNA"/>
</dbReference>
<evidence type="ECO:0000313" key="9">
    <source>
        <dbReference type="Proteomes" id="UP000299102"/>
    </source>
</evidence>
<feature type="transmembrane region" description="Helical" evidence="6">
    <location>
        <begin position="130"/>
        <end position="154"/>
    </location>
</feature>
<keyword evidence="4 6" id="KW-0472">Membrane</keyword>
<feature type="transmembrane region" description="Helical" evidence="6">
    <location>
        <begin position="292"/>
        <end position="316"/>
    </location>
</feature>
<feature type="transmembrane region" description="Helical" evidence="6">
    <location>
        <begin position="87"/>
        <end position="109"/>
    </location>
</feature>
<evidence type="ECO:0000313" key="8">
    <source>
        <dbReference type="EMBL" id="GBP30320.1"/>
    </source>
</evidence>
<keyword evidence="3 6" id="KW-1133">Transmembrane helix</keyword>
<feature type="domain" description="Amino acid permease/ SLC12A" evidence="7">
    <location>
        <begin position="56"/>
        <end position="548"/>
    </location>
</feature>
<dbReference type="FunFam" id="1.20.1740.10:FF:000022">
    <property type="entry name" value="Bumetanide-sensitive na-k-cl cotransport protein"/>
    <property type="match status" value="1"/>
</dbReference>
<gene>
    <name evidence="8" type="ORF">EVAR_27934_1</name>
</gene>
<dbReference type="Pfam" id="PF00324">
    <property type="entry name" value="AA_permease"/>
    <property type="match status" value="1"/>
</dbReference>
<evidence type="ECO:0000256" key="6">
    <source>
        <dbReference type="SAM" id="Phobius"/>
    </source>
</evidence>
<feature type="transmembrane region" description="Helical" evidence="6">
    <location>
        <begin position="174"/>
        <end position="193"/>
    </location>
</feature>
<dbReference type="OrthoDB" id="2020542at2759"/>
<dbReference type="GO" id="GO:0055078">
    <property type="term" value="P:sodium ion homeostasis"/>
    <property type="evidence" value="ECO:0007669"/>
    <property type="project" value="TreeGrafter"/>
</dbReference>
<feature type="region of interest" description="Disordered" evidence="5">
    <location>
        <begin position="679"/>
        <end position="765"/>
    </location>
</feature>
<dbReference type="GO" id="GO:0055075">
    <property type="term" value="P:potassium ion homeostasis"/>
    <property type="evidence" value="ECO:0007669"/>
    <property type="project" value="TreeGrafter"/>
</dbReference>
<feature type="compositionally biased region" description="Basic and acidic residues" evidence="5">
    <location>
        <begin position="722"/>
        <end position="739"/>
    </location>
</feature>
<feature type="transmembrane region" description="Helical" evidence="6">
    <location>
        <begin position="258"/>
        <end position="280"/>
    </location>
</feature>
<proteinExistence type="predicted"/>
<feature type="compositionally biased region" description="Polar residues" evidence="5">
    <location>
        <begin position="712"/>
        <end position="721"/>
    </location>
</feature>
<name>A0A4C1UVQ9_EUMVA</name>
<feature type="transmembrane region" description="Helical" evidence="6">
    <location>
        <begin position="61"/>
        <end position="81"/>
    </location>
</feature>
<comment type="subcellular location">
    <subcellularLocation>
        <location evidence="1">Membrane</location>
        <topology evidence="1">Multi-pass membrane protein</topology>
    </subcellularLocation>
</comment>
<organism evidence="8 9">
    <name type="scientific">Eumeta variegata</name>
    <name type="common">Bagworm moth</name>
    <name type="synonym">Eumeta japonica</name>
    <dbReference type="NCBI Taxonomy" id="151549"/>
    <lineage>
        <taxon>Eukaryota</taxon>
        <taxon>Metazoa</taxon>
        <taxon>Ecdysozoa</taxon>
        <taxon>Arthropoda</taxon>
        <taxon>Hexapoda</taxon>
        <taxon>Insecta</taxon>
        <taxon>Pterygota</taxon>
        <taxon>Neoptera</taxon>
        <taxon>Endopterygota</taxon>
        <taxon>Lepidoptera</taxon>
        <taxon>Glossata</taxon>
        <taxon>Ditrysia</taxon>
        <taxon>Tineoidea</taxon>
        <taxon>Psychidae</taxon>
        <taxon>Oiketicinae</taxon>
        <taxon>Eumeta</taxon>
    </lineage>
</organism>
<keyword evidence="9" id="KW-1185">Reference proteome</keyword>
<reference evidence="8 9" key="1">
    <citation type="journal article" date="2019" name="Commun. Biol.">
        <title>The bagworm genome reveals a unique fibroin gene that provides high tensile strength.</title>
        <authorList>
            <person name="Kono N."/>
            <person name="Nakamura H."/>
            <person name="Ohtoshi R."/>
            <person name="Tomita M."/>
            <person name="Numata K."/>
            <person name="Arakawa K."/>
        </authorList>
    </citation>
    <scope>NUCLEOTIDE SEQUENCE [LARGE SCALE GENOMIC DNA]</scope>
</reference>
<evidence type="ECO:0000256" key="4">
    <source>
        <dbReference type="ARBA" id="ARBA00023136"/>
    </source>
</evidence>
<keyword evidence="2 6" id="KW-0812">Transmembrane</keyword>
<dbReference type="GO" id="GO:0016020">
    <property type="term" value="C:membrane"/>
    <property type="evidence" value="ECO:0007669"/>
    <property type="project" value="UniProtKB-SubCell"/>
</dbReference>
<dbReference type="Gene3D" id="1.20.1740.10">
    <property type="entry name" value="Amino acid/polyamine transporter I"/>
    <property type="match status" value="1"/>
</dbReference>
<feature type="transmembrane region" description="Helical" evidence="6">
    <location>
        <begin position="200"/>
        <end position="220"/>
    </location>
</feature>
<protein>
    <submittedName>
        <fullName evidence="8">Bumetanide-sensitive sodium-(Potassium)-chloride cotransporter</fullName>
    </submittedName>
</protein>
<feature type="transmembrane region" description="Helical" evidence="6">
    <location>
        <begin position="410"/>
        <end position="429"/>
    </location>
</feature>
<feature type="compositionally biased region" description="Polar residues" evidence="5">
    <location>
        <begin position="751"/>
        <end position="765"/>
    </location>
</feature>
<dbReference type="GO" id="GO:0006884">
    <property type="term" value="P:cell volume homeostasis"/>
    <property type="evidence" value="ECO:0007669"/>
    <property type="project" value="TreeGrafter"/>
</dbReference>
<feature type="compositionally biased region" description="Low complexity" evidence="5">
    <location>
        <begin position="684"/>
        <end position="695"/>
    </location>
</feature>
<comment type="caution">
    <text evidence="8">The sequence shown here is derived from an EMBL/GenBank/DDBJ whole genome shotgun (WGS) entry which is preliminary data.</text>
</comment>
<dbReference type="PANTHER" id="PTHR11827:SF103">
    <property type="entry name" value="SODIUM CHLORIDE COTRANSPORTER 69, ISOFORM E"/>
    <property type="match status" value="1"/>
</dbReference>
<feature type="transmembrane region" description="Helical" evidence="6">
    <location>
        <begin position="468"/>
        <end position="487"/>
    </location>
</feature>
<feature type="transmembrane region" description="Helical" evidence="6">
    <location>
        <begin position="360"/>
        <end position="380"/>
    </location>
</feature>
<feature type="transmembrane region" description="Helical" evidence="6">
    <location>
        <begin position="435"/>
        <end position="456"/>
    </location>
</feature>
<dbReference type="GO" id="GO:1990573">
    <property type="term" value="P:potassium ion import across plasma membrane"/>
    <property type="evidence" value="ECO:0007669"/>
    <property type="project" value="TreeGrafter"/>
</dbReference>
<evidence type="ECO:0000256" key="5">
    <source>
        <dbReference type="SAM" id="MobiDB-lite"/>
    </source>
</evidence>
<sequence length="765" mass="83621">MPSTLARRLLLDFDPSAVTTSGTDGLTCVEPGQTLEKDTAAVPIPMVNVKFGWIKGVLMRCLLNIWGVMLFLRLSWVVAQAGVGQSILLILTTSTVTTITALSMSAISTNGDIKGGGTYYMISRSLGPEFGGSIGLIFSLANAVACAMYVVGFGESLITLIPESSYIVGKDWDQAIYGCITLVVLTGIVMIGMEWEAKAQIVLLVILLAAIGDFLIGSFIGPKSDEEKAQGFIGYNMSLLKINFGPDYRYFEGVDHDFFSVFAIFFPAATGILAGANISGDLKDPQKSIPKGTLLAIMLTTFSYLLIAICAGWTVMRDASGDVNDLVNMTMSDCVFTQSCEYGLHHSNDVIRLVSAFGPLIYGGCFAATLSSALASLVSAPKVFQALCRDKLYPYLEFFAKGYGKNNEPVRGYVLTFIIATAFILMGGLNRIAPLISNFFLAAYTLINFSTFHASLVKPVGWRPTFRLYNMWLSLVGAALCVAIMFVISWSTALVTFGVVMMLYLIVAYRKPDVNWGSSTQAQTYKTALSGVYHLNRVTEHVKNYRTREALTNRAYHWFARRRIKSFYALVDDVNFKEGVSALIQGSGLGKLKPNILLMGFKEDWQNCERSELIDYVEVMHKALDMHMAIAILRVEGGLQSSEALDEELQAYLHDMNVKELDPTKSMGDNYKEAKSMESLNLHSGGSSMSDLSGSPRMSRAAVSADPKADKNSTNANTPVKQRTDNRGEDRFSSDDHEMNVPAWDGYPPSGVTSGSESQAQNRVS</sequence>
<dbReference type="GO" id="GO:0055064">
    <property type="term" value="P:chloride ion homeostasis"/>
    <property type="evidence" value="ECO:0007669"/>
    <property type="project" value="TreeGrafter"/>
</dbReference>
<evidence type="ECO:0000256" key="2">
    <source>
        <dbReference type="ARBA" id="ARBA00022692"/>
    </source>
</evidence>
<dbReference type="InterPro" id="IPR004842">
    <property type="entry name" value="SLC12A_fam"/>
</dbReference>
<dbReference type="InterPro" id="IPR004841">
    <property type="entry name" value="AA-permease/SLC12A_dom"/>
</dbReference>
<evidence type="ECO:0000259" key="7">
    <source>
        <dbReference type="Pfam" id="PF00324"/>
    </source>
</evidence>
<dbReference type="Proteomes" id="UP000299102">
    <property type="component" value="Unassembled WGS sequence"/>
</dbReference>
<dbReference type="AlphaFoldDB" id="A0A4C1UVQ9"/>